<dbReference type="Proteomes" id="UP000238413">
    <property type="component" value="Chromosome"/>
</dbReference>
<protein>
    <submittedName>
        <fullName evidence="2">Uncharacterized protein</fullName>
    </submittedName>
</protein>
<keyword evidence="3" id="KW-1185">Reference proteome</keyword>
<accession>A0ABN5I221</accession>
<evidence type="ECO:0000256" key="1">
    <source>
        <dbReference type="SAM" id="Phobius"/>
    </source>
</evidence>
<feature type="transmembrane region" description="Helical" evidence="1">
    <location>
        <begin position="54"/>
        <end position="73"/>
    </location>
</feature>
<feature type="transmembrane region" description="Helical" evidence="1">
    <location>
        <begin position="12"/>
        <end position="34"/>
    </location>
</feature>
<proteinExistence type="predicted"/>
<dbReference type="RefSeq" id="WP_099504802.1">
    <property type="nucleotide sequence ID" value="NZ_CP026652.1"/>
</dbReference>
<gene>
    <name evidence="2" type="ORF">C4B68_18305</name>
</gene>
<evidence type="ECO:0000313" key="3">
    <source>
        <dbReference type="Proteomes" id="UP000238413"/>
    </source>
</evidence>
<evidence type="ECO:0000313" key="2">
    <source>
        <dbReference type="EMBL" id="AVH57402.1"/>
    </source>
</evidence>
<name>A0ABN5I221_9ACTN</name>
<organism evidence="2 3">
    <name type="scientific">Streptomyces dengpaensis</name>
    <dbReference type="NCBI Taxonomy" id="2049881"/>
    <lineage>
        <taxon>Bacteria</taxon>
        <taxon>Bacillati</taxon>
        <taxon>Actinomycetota</taxon>
        <taxon>Actinomycetes</taxon>
        <taxon>Kitasatosporales</taxon>
        <taxon>Streptomycetaceae</taxon>
        <taxon>Streptomyces</taxon>
    </lineage>
</organism>
<dbReference type="EMBL" id="CP026652">
    <property type="protein sequence ID" value="AVH57402.1"/>
    <property type="molecule type" value="Genomic_DNA"/>
</dbReference>
<keyword evidence="1" id="KW-0812">Transmembrane</keyword>
<keyword evidence="1" id="KW-0472">Membrane</keyword>
<reference evidence="2 3" key="1">
    <citation type="submission" date="2018-02" db="EMBL/GenBank/DDBJ databases">
        <title>Complete genome sequence of Streptomyces dengpaensis, the producer of angucyclines.</title>
        <authorList>
            <person name="Yumei L."/>
        </authorList>
    </citation>
    <scope>NUCLEOTIDE SEQUENCE [LARGE SCALE GENOMIC DNA]</scope>
    <source>
        <strain evidence="2 3">XZHG99</strain>
    </source>
</reference>
<sequence length="80" mass="8643">MATATDTAHPVSALWTQTLLYALEALAFAMTLGLRADSEMLAAHSMRPARLADVHNLGTITAWWSTVAAALATRARRISY</sequence>
<keyword evidence="1" id="KW-1133">Transmembrane helix</keyword>